<dbReference type="STRING" id="1407499.HHUB_2831"/>
<feature type="transmembrane region" description="Helical" evidence="1">
    <location>
        <begin position="76"/>
        <end position="94"/>
    </location>
</feature>
<evidence type="ECO:0000313" key="2">
    <source>
        <dbReference type="EMBL" id="CQH58802.1"/>
    </source>
</evidence>
<organism evidence="2 3">
    <name type="scientific">Halobacterium hubeiense</name>
    <dbReference type="NCBI Taxonomy" id="1407499"/>
    <lineage>
        <taxon>Archaea</taxon>
        <taxon>Methanobacteriati</taxon>
        <taxon>Methanobacteriota</taxon>
        <taxon>Stenosarchaea group</taxon>
        <taxon>Halobacteria</taxon>
        <taxon>Halobacteriales</taxon>
        <taxon>Halobacteriaceae</taxon>
        <taxon>Halobacterium</taxon>
    </lineage>
</organism>
<dbReference type="Proteomes" id="UP000066737">
    <property type="component" value="Chromosome I"/>
</dbReference>
<dbReference type="EMBL" id="LN831302">
    <property type="protein sequence ID" value="CQH58802.1"/>
    <property type="molecule type" value="Genomic_DNA"/>
</dbReference>
<keyword evidence="1" id="KW-0472">Membrane</keyword>
<feature type="transmembrane region" description="Helical" evidence="1">
    <location>
        <begin position="48"/>
        <end position="69"/>
    </location>
</feature>
<feature type="transmembrane region" description="Helical" evidence="1">
    <location>
        <begin position="130"/>
        <end position="154"/>
    </location>
</feature>
<dbReference type="OrthoDB" id="253348at2157"/>
<evidence type="ECO:0000313" key="3">
    <source>
        <dbReference type="Proteomes" id="UP000066737"/>
    </source>
</evidence>
<keyword evidence="3" id="KW-1185">Reference proteome</keyword>
<keyword evidence="1" id="KW-1133">Transmembrane helix</keyword>
<evidence type="ECO:0000256" key="1">
    <source>
        <dbReference type="SAM" id="Phobius"/>
    </source>
</evidence>
<dbReference type="RefSeq" id="WP_059057238.1">
    <property type="nucleotide sequence ID" value="NZ_CEML01000001.1"/>
</dbReference>
<reference evidence="3" key="1">
    <citation type="journal article" date="2016" name="Environ. Microbiol.">
        <title>The complete genome of a viable archaeum isolated from 123-million-year-old rock salt.</title>
        <authorList>
            <person name="Jaakkola S.T."/>
            <person name="Pfeiffer F."/>
            <person name="Ravantti J.J."/>
            <person name="Guo Q."/>
            <person name="Liu Y."/>
            <person name="Chen X."/>
            <person name="Ma H."/>
            <person name="Yang C."/>
            <person name="Oksanen H.M."/>
            <person name="Bamford D.H."/>
        </authorList>
    </citation>
    <scope>NUCLEOTIDE SEQUENCE</scope>
    <source>
        <strain evidence="3">JI20-1</strain>
    </source>
</reference>
<keyword evidence="1" id="KW-0812">Transmembrane</keyword>
<proteinExistence type="predicted"/>
<protein>
    <submittedName>
        <fullName evidence="2">Uncharacterized protein</fullName>
    </submittedName>
</protein>
<feature type="transmembrane region" description="Helical" evidence="1">
    <location>
        <begin position="21"/>
        <end position="42"/>
    </location>
</feature>
<dbReference type="AlphaFoldDB" id="A0A0U5AFU4"/>
<accession>A0A0U5AFU4</accession>
<sequence length="160" mass="16844">MHIDAARIRRLLVGARRPRQLVVLCAVSLVGAASVAFLLGLNVRLYDFTGWLVIVPGIAVAGGILSAGLVPTVGSLWLVGFWGYVFPPLVGYVIGEWTSAGRYTHPRMLGFAYGSARAELLGGVETSLNFGLAFAVLVGVLGYAAGSAVSRVAARRRSSQ</sequence>
<gene>
    <name evidence="2" type="ORF">HHUB_2831</name>
</gene>
<name>A0A0U5AFU4_9EURY</name>
<dbReference type="KEGG" id="hhb:Hhub_2831"/>
<dbReference type="GeneID" id="26659461"/>